<evidence type="ECO:0000313" key="2">
    <source>
        <dbReference type="Proteomes" id="UP000435323"/>
    </source>
</evidence>
<sequence length="275" mass="31859">MLLTDLISEVQRKIGRNIILFQQLEGLLKYVLTFREIDGHISELQDIIELKKASISKHTMGQLVGQFTENKSQNESIRSADDHEEPYISFKFWIDNEEFYLNKKKSLSKLVQERNKLVHHLLLELDLKSIDSCKHINKRLDIQCEHIRSEINATQSFIKVLADGKKTMSEFISSDVYKQGLIIQVLRLNSLVLMLAKIAKEAARKDGWTLLHSASYLLKKHEPEEWESLRKSTEFKSLKSLMLKTELFEFSEEKTSKGGIRVLYKLKTDSGLAYA</sequence>
<evidence type="ECO:0008006" key="3">
    <source>
        <dbReference type="Google" id="ProtNLM"/>
    </source>
</evidence>
<dbReference type="RefSeq" id="WP_155658440.1">
    <property type="nucleotide sequence ID" value="NZ_WOBO01000010.1"/>
</dbReference>
<evidence type="ECO:0000313" key="1">
    <source>
        <dbReference type="EMBL" id="MUK45689.1"/>
    </source>
</evidence>
<dbReference type="InterPro" id="IPR041966">
    <property type="entry name" value="LOTUS-like"/>
</dbReference>
<protein>
    <recommendedName>
        <fullName evidence="3">HTH OST-type domain-containing protein</fullName>
    </recommendedName>
</protein>
<dbReference type="AlphaFoldDB" id="A0A6N3YX11"/>
<comment type="caution">
    <text evidence="1">The sequence shown here is derived from an EMBL/GenBank/DDBJ whole genome shotgun (WGS) entry which is preliminary data.</text>
</comment>
<name>A0A6N3YX11_ALIFS</name>
<proteinExistence type="predicted"/>
<dbReference type="Gene3D" id="3.30.420.610">
    <property type="entry name" value="LOTUS domain-like"/>
    <property type="match status" value="1"/>
</dbReference>
<accession>A0A6N3YX11</accession>
<dbReference type="EMBL" id="WOBO01000010">
    <property type="protein sequence ID" value="MUK45689.1"/>
    <property type="molecule type" value="Genomic_DNA"/>
</dbReference>
<dbReference type="Proteomes" id="UP000435323">
    <property type="component" value="Unassembled WGS sequence"/>
</dbReference>
<reference evidence="1 2" key="1">
    <citation type="submission" date="2019-11" db="EMBL/GenBank/DDBJ databases">
        <title>Using colonization assays and comparative genomics to discover symbiosis behaviors and factors in Vibrio fischeri.</title>
        <authorList>
            <person name="Bongrand C."/>
            <person name="Moriano-Gutierrez S."/>
            <person name="Arevalo P."/>
            <person name="Mcfall-Ngai M."/>
            <person name="Visick K."/>
            <person name="Polz M.F."/>
            <person name="Ruby E.G."/>
        </authorList>
    </citation>
    <scope>NUCLEOTIDE SEQUENCE [LARGE SCALE GENOMIC DNA]</scope>
    <source>
        <strain evidence="2">emors.3.2</strain>
    </source>
</reference>
<organism evidence="1 2">
    <name type="scientific">Aliivibrio fischeri</name>
    <name type="common">Vibrio fischeri</name>
    <dbReference type="NCBI Taxonomy" id="668"/>
    <lineage>
        <taxon>Bacteria</taxon>
        <taxon>Pseudomonadati</taxon>
        <taxon>Pseudomonadota</taxon>
        <taxon>Gammaproteobacteria</taxon>
        <taxon>Vibrionales</taxon>
        <taxon>Vibrionaceae</taxon>
        <taxon>Aliivibrio</taxon>
    </lineage>
</organism>
<gene>
    <name evidence="1" type="ORF">GNP77_09900</name>
</gene>